<dbReference type="Proteomes" id="UP001320972">
    <property type="component" value="Unassembled WGS sequence"/>
</dbReference>
<evidence type="ECO:0000256" key="1">
    <source>
        <dbReference type="SAM" id="Phobius"/>
    </source>
</evidence>
<keyword evidence="3" id="KW-1185">Reference proteome</keyword>
<keyword evidence="1" id="KW-1133">Transmembrane helix</keyword>
<dbReference type="EMBL" id="JAOPKB010000002">
    <property type="protein sequence ID" value="MCU4972448.1"/>
    <property type="molecule type" value="Genomic_DNA"/>
</dbReference>
<comment type="caution">
    <text evidence="2">The sequence shown here is derived from an EMBL/GenBank/DDBJ whole genome shotgun (WGS) entry which is preliminary data.</text>
</comment>
<gene>
    <name evidence="2" type="ORF">OB955_06815</name>
</gene>
<feature type="transmembrane region" description="Helical" evidence="1">
    <location>
        <begin position="12"/>
        <end position="30"/>
    </location>
</feature>
<reference evidence="2 3" key="1">
    <citation type="submission" date="2022-09" db="EMBL/GenBank/DDBJ databases">
        <title>Enrichment on poylsaccharides allowed isolation of novel metabolic and taxonomic groups of Haloarchaea.</title>
        <authorList>
            <person name="Sorokin D.Y."/>
            <person name="Elcheninov A.G."/>
            <person name="Khizhniak T.V."/>
            <person name="Kolganova T.V."/>
            <person name="Kublanov I.V."/>
        </authorList>
    </citation>
    <scope>NUCLEOTIDE SEQUENCE [LARGE SCALE GENOMIC DNA]</scope>
    <source>
        <strain evidence="2 3">AArc-m2/3/4</strain>
    </source>
</reference>
<evidence type="ECO:0008006" key="4">
    <source>
        <dbReference type="Google" id="ProtNLM"/>
    </source>
</evidence>
<proteinExistence type="predicted"/>
<dbReference type="RefSeq" id="WP_338007359.1">
    <property type="nucleotide sequence ID" value="NZ_JAOPKB010000002.1"/>
</dbReference>
<sequence>MDLSPVDTFLGGAAKAIAAVVILFVLWFYFSINMWVFYFIGGIAAGLIGLYVVIAVHHSYIRSA</sequence>
<name>A0ABT2QBZ5_9EURY</name>
<protein>
    <recommendedName>
        <fullName evidence="4">Major facilitator superfamily (MFS) profile domain-containing protein</fullName>
    </recommendedName>
</protein>
<feature type="transmembrane region" description="Helical" evidence="1">
    <location>
        <begin position="36"/>
        <end position="56"/>
    </location>
</feature>
<organism evidence="2 3">
    <name type="scientific">Natronoglomus mannanivorans</name>
    <dbReference type="NCBI Taxonomy" id="2979990"/>
    <lineage>
        <taxon>Archaea</taxon>
        <taxon>Methanobacteriati</taxon>
        <taxon>Methanobacteriota</taxon>
        <taxon>Stenosarchaea group</taxon>
        <taxon>Halobacteria</taxon>
        <taxon>Halobacteriales</taxon>
        <taxon>Natrialbaceae</taxon>
        <taxon>Natronoglomus</taxon>
    </lineage>
</organism>
<evidence type="ECO:0000313" key="3">
    <source>
        <dbReference type="Proteomes" id="UP001320972"/>
    </source>
</evidence>
<accession>A0ABT2QBZ5</accession>
<evidence type="ECO:0000313" key="2">
    <source>
        <dbReference type="EMBL" id="MCU4972448.1"/>
    </source>
</evidence>
<keyword evidence="1" id="KW-0812">Transmembrane</keyword>
<keyword evidence="1" id="KW-0472">Membrane</keyword>